<comment type="catalytic activity">
    <reaction evidence="1">
        <text>ATP + protein L-histidine = ADP + protein N-phospho-L-histidine.</text>
        <dbReference type="EC" id="2.7.13.3"/>
    </reaction>
</comment>
<keyword evidence="11" id="KW-0902">Two-component regulatory system</keyword>
<feature type="domain" description="Response regulatory" evidence="18">
    <location>
        <begin position="809"/>
        <end position="925"/>
    </location>
</feature>
<dbReference type="Gene3D" id="1.10.287.130">
    <property type="match status" value="1"/>
</dbReference>
<evidence type="ECO:0000256" key="11">
    <source>
        <dbReference type="ARBA" id="ARBA00023012"/>
    </source>
</evidence>
<evidence type="ECO:0000256" key="5">
    <source>
        <dbReference type="ARBA" id="ARBA00022475"/>
    </source>
</evidence>
<proteinExistence type="inferred from homology"/>
<feature type="domain" description="Response regulatory" evidence="18">
    <location>
        <begin position="953"/>
        <end position="1070"/>
    </location>
</feature>
<evidence type="ECO:0000313" key="21">
    <source>
        <dbReference type="Proteomes" id="UP000219252"/>
    </source>
</evidence>
<protein>
    <recommendedName>
        <fullName evidence="13">Circadian input-output histidine kinase CikA</fullName>
        <ecNumber evidence="4">2.7.13.3</ecNumber>
    </recommendedName>
</protein>
<feature type="transmembrane region" description="Helical" evidence="16">
    <location>
        <begin position="184"/>
        <end position="209"/>
    </location>
</feature>
<dbReference type="SUPFAM" id="SSF52172">
    <property type="entry name" value="CheY-like"/>
    <property type="match status" value="2"/>
</dbReference>
<dbReference type="InterPro" id="IPR029016">
    <property type="entry name" value="GAF-like_dom_sf"/>
</dbReference>
<dbReference type="PANTHER" id="PTHR45339:SF1">
    <property type="entry name" value="HYBRID SIGNAL TRANSDUCTION HISTIDINE KINASE J"/>
    <property type="match status" value="1"/>
</dbReference>
<dbReference type="CDD" id="cd16922">
    <property type="entry name" value="HATPase_EvgS-ArcB-TorS-like"/>
    <property type="match status" value="1"/>
</dbReference>
<evidence type="ECO:0000259" key="19">
    <source>
        <dbReference type="PROSITE" id="PS50885"/>
    </source>
</evidence>
<keyword evidence="7" id="KW-0808">Transferase</keyword>
<keyword evidence="15" id="KW-0175">Coiled coil</keyword>
<dbReference type="Gene3D" id="6.10.340.10">
    <property type="match status" value="1"/>
</dbReference>
<evidence type="ECO:0000256" key="2">
    <source>
        <dbReference type="ARBA" id="ARBA00004651"/>
    </source>
</evidence>
<dbReference type="Gene3D" id="3.30.450.40">
    <property type="match status" value="1"/>
</dbReference>
<feature type="modified residue" description="4-aspartylphosphate" evidence="14">
    <location>
        <position position="1003"/>
    </location>
</feature>
<feature type="modified residue" description="4-aspartylphosphate" evidence="14">
    <location>
        <position position="858"/>
    </location>
</feature>
<dbReference type="PANTHER" id="PTHR45339">
    <property type="entry name" value="HYBRID SIGNAL TRANSDUCTION HISTIDINE KINASE J"/>
    <property type="match status" value="1"/>
</dbReference>
<dbReference type="SMART" id="SM00388">
    <property type="entry name" value="HisKA"/>
    <property type="match status" value="1"/>
</dbReference>
<dbReference type="CDD" id="cd00082">
    <property type="entry name" value="HisKA"/>
    <property type="match status" value="1"/>
</dbReference>
<evidence type="ECO:0000256" key="9">
    <source>
        <dbReference type="ARBA" id="ARBA00022777"/>
    </source>
</evidence>
<feature type="domain" description="Histidine kinase" evidence="17">
    <location>
        <begin position="541"/>
        <end position="762"/>
    </location>
</feature>
<dbReference type="InterPro" id="IPR003660">
    <property type="entry name" value="HAMP_dom"/>
</dbReference>
<dbReference type="Gene3D" id="3.40.50.2300">
    <property type="match status" value="2"/>
</dbReference>
<dbReference type="RefSeq" id="WP_097148793.1">
    <property type="nucleotide sequence ID" value="NZ_OBQC01000003.1"/>
</dbReference>
<keyword evidence="12 16" id="KW-0472">Membrane</keyword>
<keyword evidence="5" id="KW-1003">Cell membrane</keyword>
<keyword evidence="16" id="KW-1133">Transmembrane helix</keyword>
<evidence type="ECO:0000256" key="13">
    <source>
        <dbReference type="ARBA" id="ARBA00074306"/>
    </source>
</evidence>
<comment type="similarity">
    <text evidence="3">In the N-terminal section; belongs to the phytochrome family.</text>
</comment>
<dbReference type="Pfam" id="PF13185">
    <property type="entry name" value="GAF_2"/>
    <property type="match status" value="1"/>
</dbReference>
<sequence length="1071" mass="119891">MKLKTKFLISLSVLPLLLIAIIILGFIQHNQLNRISNTVNHNADLTLTAQQIRADLKDASILLRDLVITEDQENIKLLTEQSKAELANISQGIKDLETKTSNLQENNLIERLYSINSEFVLYANEVLSYVEEGNNETAARIIEENAGNTRALFTQAVREITNEYDTHLQNTLVTSIDSFEKGTVISLIILGTGIILIIVTTGSTIIHAVQRLGKMSSLMTSITNGEQDLNTKVPVLNNDEIDTVAISFNKLSDSLSEQMVKEQQLTWMKTNIADITTSLSGSGELESLGSTLLSRVVPLVESSHAVLYVQDLNNNGQSYKLISTYGTQKDSKQLFSIIHPGEGLIGQSIVEKSPIILTDIPKDYIKISSGIGETSPTNVYIFPIIFENEVKAVLELASLKPFTEIQTNFLQELIQNIGIVIESVMSRIQLAQLLEESQTLMEEIQAQSEELQNQQEELKATNEELEAQTLILRQSEEKLQRQQEELEETNTELEEKAKRLEEQNIKFEETNRQVENAKAELEIKAEQLALSSKYKSEFLANMSHELRTPLNSLIILSKLLADNPNQNLTTKQIEFAKTIHSSGNDLLKLINNILDLAKIESGKTEVIPTNLNISSIVESLQYSFRPLAESKNLSFDVVVQAGTPKTLFSDIDRIQQILNNLLSNAYKFTKKGGVKLEISYDNVQKQFAFSVVDTGIGIPLEKQQLIFEAFQQADGTTSRKFGGTGLGLSISKELATILGGEIVVESEEGKGSRFTFFVSNYNNVQQTINSIHEVAATAEINTTPIEIDQKPVLNTVKDNKVSVNNQIKRLLIIDDDLNQRNSLMELIGNMDFIISAVPSGHQAIELLKVNHFDCIILDLGLGDTNGFELLKRIKDIDIQSELKVIVYTGRHLISKEELYIGKFTHTIIIKNEYSPERLKSELELFLIESKNKHNSISQNDNYSSDNSNLSGKKILLVDDDVRNVFSLTSVLEMTGCEVLFAENGLESLKMLDENDDIDLVLMDIMMPEMDGYEAIQHIREKSQFKDLPIIALTAKAMKEDREKCLMIGASDYIAKPVEPDQLISLIKVWVY</sequence>
<evidence type="ECO:0000259" key="18">
    <source>
        <dbReference type="PROSITE" id="PS50110"/>
    </source>
</evidence>
<dbReference type="PROSITE" id="PS50885">
    <property type="entry name" value="HAMP"/>
    <property type="match status" value="1"/>
</dbReference>
<dbReference type="PRINTS" id="PR00344">
    <property type="entry name" value="BCTRLSENSOR"/>
</dbReference>
<dbReference type="GO" id="GO:0005524">
    <property type="term" value="F:ATP binding"/>
    <property type="evidence" value="ECO:0007669"/>
    <property type="project" value="UniProtKB-KW"/>
</dbReference>
<dbReference type="Pfam" id="PF00512">
    <property type="entry name" value="HisKA"/>
    <property type="match status" value="1"/>
</dbReference>
<dbReference type="Proteomes" id="UP000219252">
    <property type="component" value="Unassembled WGS sequence"/>
</dbReference>
<dbReference type="SUPFAM" id="SSF55874">
    <property type="entry name" value="ATPase domain of HSP90 chaperone/DNA topoisomerase II/histidine kinase"/>
    <property type="match status" value="1"/>
</dbReference>
<dbReference type="Pfam" id="PF00672">
    <property type="entry name" value="HAMP"/>
    <property type="match status" value="1"/>
</dbReference>
<dbReference type="SMART" id="SM00304">
    <property type="entry name" value="HAMP"/>
    <property type="match status" value="1"/>
</dbReference>
<evidence type="ECO:0000313" key="20">
    <source>
        <dbReference type="EMBL" id="SOC37340.1"/>
    </source>
</evidence>
<dbReference type="InterPro" id="IPR036097">
    <property type="entry name" value="HisK_dim/P_sf"/>
</dbReference>
<dbReference type="CDD" id="cd17546">
    <property type="entry name" value="REC_hyHK_CKI1_RcsC-like"/>
    <property type="match status" value="1"/>
</dbReference>
<dbReference type="SUPFAM" id="SSF55781">
    <property type="entry name" value="GAF domain-like"/>
    <property type="match status" value="1"/>
</dbReference>
<dbReference type="Pfam" id="PF12729">
    <property type="entry name" value="4HB_MCP_1"/>
    <property type="match status" value="1"/>
</dbReference>
<keyword evidence="21" id="KW-1185">Reference proteome</keyword>
<dbReference type="GO" id="GO:0005886">
    <property type="term" value="C:plasma membrane"/>
    <property type="evidence" value="ECO:0007669"/>
    <property type="project" value="UniProtKB-SubCell"/>
</dbReference>
<feature type="transmembrane region" description="Helical" evidence="16">
    <location>
        <begin position="7"/>
        <end position="27"/>
    </location>
</feature>
<evidence type="ECO:0000256" key="8">
    <source>
        <dbReference type="ARBA" id="ARBA00022741"/>
    </source>
</evidence>
<reference evidence="21" key="1">
    <citation type="submission" date="2017-08" db="EMBL/GenBank/DDBJ databases">
        <authorList>
            <person name="Varghese N."/>
            <person name="Submissions S."/>
        </authorList>
    </citation>
    <scope>NUCLEOTIDE SEQUENCE [LARGE SCALE GENOMIC DNA]</scope>
    <source>
        <strain evidence="21">JC23</strain>
    </source>
</reference>
<dbReference type="PROSITE" id="PS50109">
    <property type="entry name" value="HIS_KIN"/>
    <property type="match status" value="1"/>
</dbReference>
<comment type="subcellular location">
    <subcellularLocation>
        <location evidence="2">Cell membrane</location>
        <topology evidence="2">Multi-pass membrane protein</topology>
    </subcellularLocation>
</comment>
<dbReference type="OrthoDB" id="9790669at2"/>
<feature type="domain" description="HAMP" evidence="19">
    <location>
        <begin position="206"/>
        <end position="260"/>
    </location>
</feature>
<evidence type="ECO:0000256" key="10">
    <source>
        <dbReference type="ARBA" id="ARBA00022840"/>
    </source>
</evidence>
<gene>
    <name evidence="20" type="ORF">SAMN05877842_103152</name>
</gene>
<dbReference type="Pfam" id="PF00072">
    <property type="entry name" value="Response_reg"/>
    <property type="match status" value="2"/>
</dbReference>
<evidence type="ECO:0000256" key="7">
    <source>
        <dbReference type="ARBA" id="ARBA00022679"/>
    </source>
</evidence>
<dbReference type="AlphaFoldDB" id="A0A285U5W2"/>
<evidence type="ECO:0000256" key="16">
    <source>
        <dbReference type="SAM" id="Phobius"/>
    </source>
</evidence>
<dbReference type="EC" id="2.7.13.3" evidence="4"/>
<dbReference type="InterPro" id="IPR005467">
    <property type="entry name" value="His_kinase_dom"/>
</dbReference>
<dbReference type="FunFam" id="3.30.565.10:FF:000010">
    <property type="entry name" value="Sensor histidine kinase RcsC"/>
    <property type="match status" value="1"/>
</dbReference>
<organism evidence="20 21">
    <name type="scientific">Ureibacillus acetophenoni</name>
    <dbReference type="NCBI Taxonomy" id="614649"/>
    <lineage>
        <taxon>Bacteria</taxon>
        <taxon>Bacillati</taxon>
        <taxon>Bacillota</taxon>
        <taxon>Bacilli</taxon>
        <taxon>Bacillales</taxon>
        <taxon>Caryophanaceae</taxon>
        <taxon>Ureibacillus</taxon>
    </lineage>
</organism>
<evidence type="ECO:0000259" key="17">
    <source>
        <dbReference type="PROSITE" id="PS50109"/>
    </source>
</evidence>
<evidence type="ECO:0000256" key="4">
    <source>
        <dbReference type="ARBA" id="ARBA00012438"/>
    </source>
</evidence>
<dbReference type="CDD" id="cd00156">
    <property type="entry name" value="REC"/>
    <property type="match status" value="1"/>
</dbReference>
<keyword evidence="10" id="KW-0067">ATP-binding</keyword>
<dbReference type="InterPro" id="IPR004358">
    <property type="entry name" value="Sig_transdc_His_kin-like_C"/>
</dbReference>
<accession>A0A285U5W2</accession>
<dbReference type="InterPro" id="IPR001789">
    <property type="entry name" value="Sig_transdc_resp-reg_receiver"/>
</dbReference>
<dbReference type="CDD" id="cd06225">
    <property type="entry name" value="HAMP"/>
    <property type="match status" value="1"/>
</dbReference>
<keyword evidence="6 14" id="KW-0597">Phosphoprotein</keyword>
<dbReference type="PROSITE" id="PS50110">
    <property type="entry name" value="RESPONSE_REGULATORY"/>
    <property type="match status" value="2"/>
</dbReference>
<keyword evidence="8" id="KW-0547">Nucleotide-binding</keyword>
<feature type="coiled-coil region" evidence="15">
    <location>
        <begin position="427"/>
        <end position="531"/>
    </location>
</feature>
<dbReference type="GO" id="GO:0000155">
    <property type="term" value="F:phosphorelay sensor kinase activity"/>
    <property type="evidence" value="ECO:0007669"/>
    <property type="project" value="InterPro"/>
</dbReference>
<dbReference type="SMART" id="SM00448">
    <property type="entry name" value="REC"/>
    <property type="match status" value="2"/>
</dbReference>
<dbReference type="InterPro" id="IPR024478">
    <property type="entry name" value="HlyB_4HB_MCP"/>
</dbReference>
<evidence type="ECO:0000256" key="15">
    <source>
        <dbReference type="SAM" id="Coils"/>
    </source>
</evidence>
<dbReference type="SMART" id="SM00387">
    <property type="entry name" value="HATPase_c"/>
    <property type="match status" value="1"/>
</dbReference>
<dbReference type="SUPFAM" id="SSF47384">
    <property type="entry name" value="Homodimeric domain of signal transducing histidine kinase"/>
    <property type="match status" value="1"/>
</dbReference>
<dbReference type="Pfam" id="PF02518">
    <property type="entry name" value="HATPase_c"/>
    <property type="match status" value="1"/>
</dbReference>
<evidence type="ECO:0000256" key="14">
    <source>
        <dbReference type="PROSITE-ProRule" id="PRU00169"/>
    </source>
</evidence>
<name>A0A285U5W2_9BACL</name>
<dbReference type="InterPro" id="IPR003661">
    <property type="entry name" value="HisK_dim/P_dom"/>
</dbReference>
<dbReference type="InterPro" id="IPR036890">
    <property type="entry name" value="HATPase_C_sf"/>
</dbReference>
<dbReference type="InterPro" id="IPR011006">
    <property type="entry name" value="CheY-like_superfamily"/>
</dbReference>
<dbReference type="InterPro" id="IPR003018">
    <property type="entry name" value="GAF"/>
</dbReference>
<dbReference type="InterPro" id="IPR003594">
    <property type="entry name" value="HATPase_dom"/>
</dbReference>
<keyword evidence="16" id="KW-0812">Transmembrane</keyword>
<evidence type="ECO:0000256" key="12">
    <source>
        <dbReference type="ARBA" id="ARBA00023136"/>
    </source>
</evidence>
<keyword evidence="9 20" id="KW-0418">Kinase</keyword>
<evidence type="ECO:0000256" key="3">
    <source>
        <dbReference type="ARBA" id="ARBA00006402"/>
    </source>
</evidence>
<dbReference type="Gene3D" id="3.30.565.10">
    <property type="entry name" value="Histidine kinase-like ATPase, C-terminal domain"/>
    <property type="match status" value="1"/>
</dbReference>
<evidence type="ECO:0000256" key="6">
    <source>
        <dbReference type="ARBA" id="ARBA00022553"/>
    </source>
</evidence>
<evidence type="ECO:0000256" key="1">
    <source>
        <dbReference type="ARBA" id="ARBA00000085"/>
    </source>
</evidence>
<dbReference type="EMBL" id="OBQC01000003">
    <property type="protein sequence ID" value="SOC37340.1"/>
    <property type="molecule type" value="Genomic_DNA"/>
</dbReference>